<dbReference type="PROSITE" id="PS50110">
    <property type="entry name" value="RESPONSE_REGULATORY"/>
    <property type="match status" value="1"/>
</dbReference>
<evidence type="ECO:0000259" key="9">
    <source>
        <dbReference type="PROSITE" id="PS51755"/>
    </source>
</evidence>
<dbReference type="PANTHER" id="PTHR48111">
    <property type="entry name" value="REGULATOR OF RPOS"/>
    <property type="match status" value="1"/>
</dbReference>
<dbReference type="PROSITE" id="PS51755">
    <property type="entry name" value="OMPR_PHOB"/>
    <property type="match status" value="1"/>
</dbReference>
<comment type="caution">
    <text evidence="10">The sequence shown here is derived from an EMBL/GenBank/DDBJ whole genome shotgun (WGS) entry which is preliminary data.</text>
</comment>
<evidence type="ECO:0000313" key="11">
    <source>
        <dbReference type="Proteomes" id="UP000253529"/>
    </source>
</evidence>
<keyword evidence="1 6" id="KW-0597">Phosphoprotein</keyword>
<keyword evidence="11" id="KW-1185">Reference proteome</keyword>
<dbReference type="SMART" id="SM00448">
    <property type="entry name" value="REC"/>
    <property type="match status" value="1"/>
</dbReference>
<dbReference type="AlphaFoldDB" id="A0A366FIH8"/>
<dbReference type="Gene3D" id="1.10.10.10">
    <property type="entry name" value="Winged helix-like DNA-binding domain superfamily/Winged helix DNA-binding domain"/>
    <property type="match status" value="1"/>
</dbReference>
<keyword evidence="3" id="KW-0805">Transcription regulation</keyword>
<evidence type="ECO:0000259" key="8">
    <source>
        <dbReference type="PROSITE" id="PS50110"/>
    </source>
</evidence>
<keyword evidence="2" id="KW-0902">Two-component regulatory system</keyword>
<evidence type="ECO:0000256" key="4">
    <source>
        <dbReference type="ARBA" id="ARBA00023125"/>
    </source>
</evidence>
<sequence length="227" mass="25181">MKILVVEDDEGTAEFVVAGLVARGHEPTVARDGREGYERARADRFDVVVLDRMLPKLDGLAVVALLRTDGVSTPVLFLTNLSGIDDRVDGLEAGGDDYLVKPFSFEELMARLTALARRPTLGAPRTVLDCGDLEMDLVARTVRRGGEAIDLQPREFRLLEFLMRAEGRVVTRKMLLEQVWEYNFDPKTNIVETHISRLRGKIDRGEASLIQTVRGAGYVLRVPGSSS</sequence>
<dbReference type="FunFam" id="1.10.10.10:FF:000005">
    <property type="entry name" value="Two-component system response regulator"/>
    <property type="match status" value="1"/>
</dbReference>
<dbReference type="GO" id="GO:0000156">
    <property type="term" value="F:phosphorelay response regulator activity"/>
    <property type="evidence" value="ECO:0007669"/>
    <property type="project" value="TreeGrafter"/>
</dbReference>
<feature type="DNA-binding region" description="OmpR/PhoB-type" evidence="7">
    <location>
        <begin position="125"/>
        <end position="222"/>
    </location>
</feature>
<gene>
    <name evidence="10" type="ORF">DFR50_109145</name>
</gene>
<name>A0A366FIH8_9HYPH</name>
<dbReference type="InterPro" id="IPR036388">
    <property type="entry name" value="WH-like_DNA-bd_sf"/>
</dbReference>
<evidence type="ECO:0000256" key="1">
    <source>
        <dbReference type="ARBA" id="ARBA00022553"/>
    </source>
</evidence>
<keyword evidence="4 7" id="KW-0238">DNA-binding</keyword>
<dbReference type="Proteomes" id="UP000253529">
    <property type="component" value="Unassembled WGS sequence"/>
</dbReference>
<dbReference type="OrthoDB" id="9802426at2"/>
<dbReference type="InterPro" id="IPR011006">
    <property type="entry name" value="CheY-like_superfamily"/>
</dbReference>
<dbReference type="Pfam" id="PF00486">
    <property type="entry name" value="Trans_reg_C"/>
    <property type="match status" value="1"/>
</dbReference>
<evidence type="ECO:0000256" key="2">
    <source>
        <dbReference type="ARBA" id="ARBA00023012"/>
    </source>
</evidence>
<protein>
    <submittedName>
        <fullName evidence="10">Two-component system OmpR family response regulator</fullName>
    </submittedName>
</protein>
<evidence type="ECO:0000313" key="10">
    <source>
        <dbReference type="EMBL" id="RBP14391.1"/>
    </source>
</evidence>
<dbReference type="SUPFAM" id="SSF52172">
    <property type="entry name" value="CheY-like"/>
    <property type="match status" value="1"/>
</dbReference>
<reference evidence="10 11" key="1">
    <citation type="submission" date="2018-06" db="EMBL/GenBank/DDBJ databases">
        <title>Genomic Encyclopedia of Type Strains, Phase IV (KMG-IV): sequencing the most valuable type-strain genomes for metagenomic binning, comparative biology and taxonomic classification.</title>
        <authorList>
            <person name="Goeker M."/>
        </authorList>
    </citation>
    <scope>NUCLEOTIDE SEQUENCE [LARGE SCALE GENOMIC DNA]</scope>
    <source>
        <strain evidence="10 11">DSM 24875</strain>
    </source>
</reference>
<dbReference type="GO" id="GO:0005829">
    <property type="term" value="C:cytosol"/>
    <property type="evidence" value="ECO:0007669"/>
    <property type="project" value="TreeGrafter"/>
</dbReference>
<evidence type="ECO:0000256" key="3">
    <source>
        <dbReference type="ARBA" id="ARBA00023015"/>
    </source>
</evidence>
<dbReference type="Gene3D" id="3.40.50.2300">
    <property type="match status" value="1"/>
</dbReference>
<evidence type="ECO:0000256" key="7">
    <source>
        <dbReference type="PROSITE-ProRule" id="PRU01091"/>
    </source>
</evidence>
<dbReference type="CDD" id="cd00383">
    <property type="entry name" value="trans_reg_C"/>
    <property type="match status" value="1"/>
</dbReference>
<dbReference type="InterPro" id="IPR001789">
    <property type="entry name" value="Sig_transdc_resp-reg_receiver"/>
</dbReference>
<evidence type="ECO:0000256" key="6">
    <source>
        <dbReference type="PROSITE-ProRule" id="PRU00169"/>
    </source>
</evidence>
<organism evidence="10 11">
    <name type="scientific">Roseiarcus fermentans</name>
    <dbReference type="NCBI Taxonomy" id="1473586"/>
    <lineage>
        <taxon>Bacteria</taxon>
        <taxon>Pseudomonadati</taxon>
        <taxon>Pseudomonadota</taxon>
        <taxon>Alphaproteobacteria</taxon>
        <taxon>Hyphomicrobiales</taxon>
        <taxon>Roseiarcaceae</taxon>
        <taxon>Roseiarcus</taxon>
    </lineage>
</organism>
<evidence type="ECO:0000256" key="5">
    <source>
        <dbReference type="ARBA" id="ARBA00023163"/>
    </source>
</evidence>
<dbReference type="GO" id="GO:0032993">
    <property type="term" value="C:protein-DNA complex"/>
    <property type="evidence" value="ECO:0007669"/>
    <property type="project" value="TreeGrafter"/>
</dbReference>
<feature type="domain" description="Response regulatory" evidence="8">
    <location>
        <begin position="2"/>
        <end position="116"/>
    </location>
</feature>
<proteinExistence type="predicted"/>
<feature type="domain" description="OmpR/PhoB-type" evidence="9">
    <location>
        <begin position="125"/>
        <end position="222"/>
    </location>
</feature>
<feature type="modified residue" description="4-aspartylphosphate" evidence="6">
    <location>
        <position position="51"/>
    </location>
</feature>
<accession>A0A366FIH8</accession>
<dbReference type="RefSeq" id="WP_113889067.1">
    <property type="nucleotide sequence ID" value="NZ_QNRK01000009.1"/>
</dbReference>
<dbReference type="GO" id="GO:0000976">
    <property type="term" value="F:transcription cis-regulatory region binding"/>
    <property type="evidence" value="ECO:0007669"/>
    <property type="project" value="TreeGrafter"/>
</dbReference>
<dbReference type="InterPro" id="IPR039420">
    <property type="entry name" value="WalR-like"/>
</dbReference>
<dbReference type="Gene3D" id="6.10.250.690">
    <property type="match status" value="1"/>
</dbReference>
<dbReference type="Pfam" id="PF00072">
    <property type="entry name" value="Response_reg"/>
    <property type="match status" value="1"/>
</dbReference>
<dbReference type="GO" id="GO:0006355">
    <property type="term" value="P:regulation of DNA-templated transcription"/>
    <property type="evidence" value="ECO:0007669"/>
    <property type="project" value="InterPro"/>
</dbReference>
<keyword evidence="5" id="KW-0804">Transcription</keyword>
<dbReference type="InterPro" id="IPR001867">
    <property type="entry name" value="OmpR/PhoB-type_DNA-bd"/>
</dbReference>
<dbReference type="SMART" id="SM00862">
    <property type="entry name" value="Trans_reg_C"/>
    <property type="match status" value="1"/>
</dbReference>
<dbReference type="EMBL" id="QNRK01000009">
    <property type="protein sequence ID" value="RBP14391.1"/>
    <property type="molecule type" value="Genomic_DNA"/>
</dbReference>
<dbReference type="PANTHER" id="PTHR48111:SF76">
    <property type="entry name" value="TWO-COMPONENT RESPONSE REGULATOR"/>
    <property type="match status" value="1"/>
</dbReference>